<proteinExistence type="predicted"/>
<dbReference type="InterPro" id="IPR011576">
    <property type="entry name" value="Pyridox_Oxase_N"/>
</dbReference>
<name>A0A0E3RWT5_METMZ</name>
<reference evidence="2 3" key="1">
    <citation type="submission" date="2014-07" db="EMBL/GenBank/DDBJ databases">
        <title>Methanogenic archaea and the global carbon cycle.</title>
        <authorList>
            <person name="Henriksen J.R."/>
            <person name="Luke J."/>
            <person name="Reinhart S."/>
            <person name="Benedict M.N."/>
            <person name="Youngblut N.D."/>
            <person name="Metcalf M.E."/>
            <person name="Whitaker R.J."/>
            <person name="Metcalf W.W."/>
        </authorList>
    </citation>
    <scope>NUCLEOTIDE SEQUENCE [LARGE SCALE GENOMIC DNA]</scope>
    <source>
        <strain evidence="2 3">C16</strain>
    </source>
</reference>
<dbReference type="SUPFAM" id="SSF50475">
    <property type="entry name" value="FMN-binding split barrel"/>
    <property type="match status" value="1"/>
</dbReference>
<dbReference type="HOGENOM" id="CLU_135509_0_0_2"/>
<evidence type="ECO:0000313" key="3">
    <source>
        <dbReference type="Proteomes" id="UP000033071"/>
    </source>
</evidence>
<dbReference type="InterPro" id="IPR012349">
    <property type="entry name" value="Split_barrel_FMN-bd"/>
</dbReference>
<dbReference type="AlphaFoldDB" id="A0A0E3RWT5"/>
<dbReference type="Proteomes" id="UP000033071">
    <property type="component" value="Chromosome"/>
</dbReference>
<dbReference type="Gene3D" id="2.30.110.10">
    <property type="entry name" value="Electron Transport, Fmn-binding Protein, Chain A"/>
    <property type="match status" value="1"/>
</dbReference>
<dbReference type="PATRIC" id="fig|1434113.4.peg.1127"/>
<sequence length="169" mass="19052">MVLFMTIFCDQTASQTQLLKEKELKQAIRRGLDMTSKLMDYFNKQPRIGVLSTASKDGKVDSAIFGSPNMIDEKTVVVATGKNRTFSNLQENPYAIYLIMEQDTEWKGIRVYMKMKESATSGEMLDTIKSQIAKMAGEEAAQMMNATVTFEVIELRPLVDMGQGWENSI</sequence>
<organism evidence="2 3">
    <name type="scientific">Methanosarcina mazei C16</name>
    <dbReference type="NCBI Taxonomy" id="1434113"/>
    <lineage>
        <taxon>Archaea</taxon>
        <taxon>Methanobacteriati</taxon>
        <taxon>Methanobacteriota</taxon>
        <taxon>Stenosarchaea group</taxon>
        <taxon>Methanomicrobia</taxon>
        <taxon>Methanosarcinales</taxon>
        <taxon>Methanosarcinaceae</taxon>
        <taxon>Methanosarcina</taxon>
    </lineage>
</organism>
<gene>
    <name evidence="2" type="ORF">MSMAC_0897</name>
</gene>
<dbReference type="PANTHER" id="PTHR40660:SF1">
    <property type="entry name" value="5'-PHOSPHATE OXIDASE PUTATIVE DOMAIN-CONTAINING PROTEIN-RELATED"/>
    <property type="match status" value="1"/>
</dbReference>
<dbReference type="Pfam" id="PF01243">
    <property type="entry name" value="PNPOx_N"/>
    <property type="match status" value="1"/>
</dbReference>
<protein>
    <recommendedName>
        <fullName evidence="1">Pyridoxamine 5'-phosphate oxidase N-terminal domain-containing protein</fullName>
    </recommendedName>
</protein>
<evidence type="ECO:0000259" key="1">
    <source>
        <dbReference type="Pfam" id="PF01243"/>
    </source>
</evidence>
<feature type="domain" description="Pyridoxamine 5'-phosphate oxidase N-terminal" evidence="1">
    <location>
        <begin position="40"/>
        <end position="155"/>
    </location>
</feature>
<dbReference type="KEGG" id="mmac:MSMAC_0897"/>
<accession>A0A0E3RWT5</accession>
<dbReference type="PANTHER" id="PTHR40660">
    <property type="entry name" value="5'-PHOSPHATE OXIDASE PUTATIVE DOMAIN-CONTAINING PROTEIN-RELATED"/>
    <property type="match status" value="1"/>
</dbReference>
<dbReference type="EMBL" id="CP009514">
    <property type="protein sequence ID" value="AKB70787.1"/>
    <property type="molecule type" value="Genomic_DNA"/>
</dbReference>
<evidence type="ECO:0000313" key="2">
    <source>
        <dbReference type="EMBL" id="AKB70787.1"/>
    </source>
</evidence>